<dbReference type="InterPro" id="IPR014025">
    <property type="entry name" value="Glutaredoxin_subgr"/>
</dbReference>
<reference evidence="3" key="2">
    <citation type="submission" date="2024-10" db="UniProtKB">
        <authorList>
            <consortium name="EnsemblProtists"/>
        </authorList>
    </citation>
    <scope>IDENTIFICATION</scope>
</reference>
<dbReference type="FunFam" id="3.40.30.10:FF:000026">
    <property type="entry name" value="Glutaredoxin 2"/>
    <property type="match status" value="1"/>
</dbReference>
<dbReference type="CDD" id="cd03419">
    <property type="entry name" value="GRX_GRXh_1_2_like"/>
    <property type="match status" value="1"/>
</dbReference>
<dbReference type="PANTHER" id="PTHR45694:SF18">
    <property type="entry name" value="GLUTAREDOXIN-1-RELATED"/>
    <property type="match status" value="1"/>
</dbReference>
<dbReference type="Gene3D" id="3.40.30.10">
    <property type="entry name" value="Glutaredoxin"/>
    <property type="match status" value="1"/>
</dbReference>
<dbReference type="PaxDb" id="2903-EOD29881"/>
<organism evidence="3 4">
    <name type="scientific">Emiliania huxleyi (strain CCMP1516)</name>
    <dbReference type="NCBI Taxonomy" id="280463"/>
    <lineage>
        <taxon>Eukaryota</taxon>
        <taxon>Haptista</taxon>
        <taxon>Haptophyta</taxon>
        <taxon>Prymnesiophyceae</taxon>
        <taxon>Isochrysidales</taxon>
        <taxon>Noelaerhabdaceae</taxon>
        <taxon>Emiliania</taxon>
    </lineage>
</organism>
<dbReference type="STRING" id="2903.R1F3Q3"/>
<evidence type="ECO:0000313" key="3">
    <source>
        <dbReference type="EnsemblProtists" id="EOD29881"/>
    </source>
</evidence>
<dbReference type="PRINTS" id="PR00160">
    <property type="entry name" value="GLUTAREDOXIN"/>
</dbReference>
<keyword evidence="1" id="KW-0676">Redox-active center</keyword>
<dbReference type="PANTHER" id="PTHR45694">
    <property type="entry name" value="GLUTAREDOXIN 2"/>
    <property type="match status" value="1"/>
</dbReference>
<dbReference type="InterPro" id="IPR002109">
    <property type="entry name" value="Glutaredoxin"/>
</dbReference>
<dbReference type="SUPFAM" id="SSF52833">
    <property type="entry name" value="Thioredoxin-like"/>
    <property type="match status" value="1"/>
</dbReference>
<dbReference type="eggNOG" id="KOG1752">
    <property type="taxonomic scope" value="Eukaryota"/>
</dbReference>
<dbReference type="InterPro" id="IPR036249">
    <property type="entry name" value="Thioredoxin-like_sf"/>
</dbReference>
<feature type="domain" description="Glutaredoxin" evidence="2">
    <location>
        <begin position="19"/>
        <end position="80"/>
    </location>
</feature>
<protein>
    <recommendedName>
        <fullName evidence="2">Glutaredoxin domain-containing protein</fullName>
    </recommendedName>
</protein>
<dbReference type="Pfam" id="PF00462">
    <property type="entry name" value="Glutaredoxin"/>
    <property type="match status" value="1"/>
</dbReference>
<dbReference type="HOGENOM" id="CLU_026126_7_2_1"/>
<name>A0A0D3K296_EMIH1</name>
<dbReference type="InterPro" id="IPR011899">
    <property type="entry name" value="Glutaredoxin_euk/vir"/>
</dbReference>
<dbReference type="AlphaFoldDB" id="A0A0D3K296"/>
<sequence>SANAALAEAIKDTVASNDVVVYSKSWCPYCQRCKAALADMNVTPTVVELDELDDGAEIQAELLSLTGQRTVPNVFVKGAHLGGNDDTQRAISSGKLAQLL</sequence>
<dbReference type="RefSeq" id="XP_005782310.1">
    <property type="nucleotide sequence ID" value="XM_005782253.1"/>
</dbReference>
<evidence type="ECO:0000313" key="4">
    <source>
        <dbReference type="Proteomes" id="UP000013827"/>
    </source>
</evidence>
<dbReference type="GO" id="GO:0015038">
    <property type="term" value="F:glutathione disulfide oxidoreductase activity"/>
    <property type="evidence" value="ECO:0007669"/>
    <property type="project" value="TreeGrafter"/>
</dbReference>
<proteinExistence type="predicted"/>
<evidence type="ECO:0000256" key="1">
    <source>
        <dbReference type="ARBA" id="ARBA00023284"/>
    </source>
</evidence>
<dbReference type="GO" id="GO:0034599">
    <property type="term" value="P:cellular response to oxidative stress"/>
    <property type="evidence" value="ECO:0007669"/>
    <property type="project" value="TreeGrafter"/>
</dbReference>
<dbReference type="EnsemblProtists" id="EOD29881">
    <property type="protein sequence ID" value="EOD29881"/>
    <property type="gene ID" value="EMIHUDRAFT_60433"/>
</dbReference>
<reference evidence="4" key="1">
    <citation type="journal article" date="2013" name="Nature">
        <title>Pan genome of the phytoplankton Emiliania underpins its global distribution.</title>
        <authorList>
            <person name="Read B.A."/>
            <person name="Kegel J."/>
            <person name="Klute M.J."/>
            <person name="Kuo A."/>
            <person name="Lefebvre S.C."/>
            <person name="Maumus F."/>
            <person name="Mayer C."/>
            <person name="Miller J."/>
            <person name="Monier A."/>
            <person name="Salamov A."/>
            <person name="Young J."/>
            <person name="Aguilar M."/>
            <person name="Claverie J.M."/>
            <person name="Frickenhaus S."/>
            <person name="Gonzalez K."/>
            <person name="Herman E.K."/>
            <person name="Lin Y.C."/>
            <person name="Napier J."/>
            <person name="Ogata H."/>
            <person name="Sarno A.F."/>
            <person name="Shmutz J."/>
            <person name="Schroeder D."/>
            <person name="de Vargas C."/>
            <person name="Verret F."/>
            <person name="von Dassow P."/>
            <person name="Valentin K."/>
            <person name="Van de Peer Y."/>
            <person name="Wheeler G."/>
            <person name="Dacks J.B."/>
            <person name="Delwiche C.F."/>
            <person name="Dyhrman S.T."/>
            <person name="Glockner G."/>
            <person name="John U."/>
            <person name="Richards T."/>
            <person name="Worden A.Z."/>
            <person name="Zhang X."/>
            <person name="Grigoriev I.V."/>
            <person name="Allen A.E."/>
            <person name="Bidle K."/>
            <person name="Borodovsky M."/>
            <person name="Bowler C."/>
            <person name="Brownlee C."/>
            <person name="Cock J.M."/>
            <person name="Elias M."/>
            <person name="Gladyshev V.N."/>
            <person name="Groth M."/>
            <person name="Guda C."/>
            <person name="Hadaegh A."/>
            <person name="Iglesias-Rodriguez M.D."/>
            <person name="Jenkins J."/>
            <person name="Jones B.M."/>
            <person name="Lawson T."/>
            <person name="Leese F."/>
            <person name="Lindquist E."/>
            <person name="Lobanov A."/>
            <person name="Lomsadze A."/>
            <person name="Malik S.B."/>
            <person name="Marsh M.E."/>
            <person name="Mackinder L."/>
            <person name="Mock T."/>
            <person name="Mueller-Roeber B."/>
            <person name="Pagarete A."/>
            <person name="Parker M."/>
            <person name="Probert I."/>
            <person name="Quesneville H."/>
            <person name="Raines C."/>
            <person name="Rensing S.A."/>
            <person name="Riano-Pachon D.M."/>
            <person name="Richier S."/>
            <person name="Rokitta S."/>
            <person name="Shiraiwa Y."/>
            <person name="Soanes D.M."/>
            <person name="van der Giezen M."/>
            <person name="Wahlund T.M."/>
            <person name="Williams B."/>
            <person name="Wilson W."/>
            <person name="Wolfe G."/>
            <person name="Wurch L.L."/>
        </authorList>
    </citation>
    <scope>NUCLEOTIDE SEQUENCE</scope>
</reference>
<accession>A0A0D3K296</accession>
<dbReference type="GeneID" id="17275156"/>
<dbReference type="Proteomes" id="UP000013827">
    <property type="component" value="Unassembled WGS sequence"/>
</dbReference>
<dbReference type="NCBIfam" id="TIGR02180">
    <property type="entry name" value="GRX_euk"/>
    <property type="match status" value="1"/>
</dbReference>
<dbReference type="PROSITE" id="PS51354">
    <property type="entry name" value="GLUTAREDOXIN_2"/>
    <property type="match status" value="1"/>
</dbReference>
<dbReference type="GO" id="GO:0005737">
    <property type="term" value="C:cytoplasm"/>
    <property type="evidence" value="ECO:0007669"/>
    <property type="project" value="TreeGrafter"/>
</dbReference>
<keyword evidence="4" id="KW-1185">Reference proteome</keyword>
<evidence type="ECO:0000259" key="2">
    <source>
        <dbReference type="Pfam" id="PF00462"/>
    </source>
</evidence>
<dbReference type="KEGG" id="ehx:EMIHUDRAFT_60433"/>